<keyword evidence="4" id="KW-1185">Reference proteome</keyword>
<keyword evidence="2" id="KW-0732">Signal</keyword>
<dbReference type="OMA" id="KPMGYSG"/>
<evidence type="ECO:0000313" key="3">
    <source>
        <dbReference type="EMBL" id="EEC50927.1"/>
    </source>
</evidence>
<dbReference type="HOGENOM" id="CLU_1726023_0_0_1"/>
<dbReference type="OrthoDB" id="194364at2759"/>
<feature type="signal peptide" evidence="2">
    <location>
        <begin position="1"/>
        <end position="18"/>
    </location>
</feature>
<sequence length="160" mass="17577">MRISSLAIFATLLVGNHAFAPASRLQSRTMTSLSLMSADETDKIVTQASDCAEGECSIDEVDDLIQILHAQQKELSNRLDEVRVMIKSLEVVNKDDDRKVDQVRETVRAIFRVFQASDKASGNDYPSLTKPMGYSGDVGKGSTTAYDALPPKKWKPASKP</sequence>
<evidence type="ECO:0000313" key="4">
    <source>
        <dbReference type="Proteomes" id="UP000000759"/>
    </source>
</evidence>
<reference evidence="4" key="2">
    <citation type="submission" date="2008-08" db="EMBL/GenBank/DDBJ databases">
        <authorList>
            <consortium name="Diatom Consortium"/>
            <person name="Grigoriev I."/>
            <person name="Grimwood J."/>
            <person name="Kuo A."/>
            <person name="Otillar R.P."/>
            <person name="Salamov A."/>
            <person name="Detter J.C."/>
            <person name="Lindquist E."/>
            <person name="Shapiro H."/>
            <person name="Lucas S."/>
            <person name="Glavina del Rio T."/>
            <person name="Pitluck S."/>
            <person name="Rokhsar D."/>
            <person name="Bowler C."/>
        </authorList>
    </citation>
    <scope>GENOME REANNOTATION</scope>
    <source>
        <strain evidence="4">CCAP 1055/1</strain>
    </source>
</reference>
<dbReference type="eggNOG" id="ENOG502SSAP">
    <property type="taxonomic scope" value="Eukaryota"/>
</dbReference>
<evidence type="ECO:0000256" key="2">
    <source>
        <dbReference type="SAM" id="SignalP"/>
    </source>
</evidence>
<feature type="region of interest" description="Disordered" evidence="1">
    <location>
        <begin position="122"/>
        <end position="160"/>
    </location>
</feature>
<name>B7FT88_PHATC</name>
<dbReference type="InParanoid" id="B7FT88"/>
<dbReference type="RefSeq" id="XP_002178113.1">
    <property type="nucleotide sequence ID" value="XM_002178077.1"/>
</dbReference>
<accession>B7FT88</accession>
<dbReference type="Proteomes" id="UP000000759">
    <property type="component" value="Chromosome 2"/>
</dbReference>
<dbReference type="AlphaFoldDB" id="B7FT88"/>
<feature type="chain" id="PRO_5002852658" evidence="2">
    <location>
        <begin position="19"/>
        <end position="160"/>
    </location>
</feature>
<proteinExistence type="predicted"/>
<dbReference type="EMBL" id="CM000606">
    <property type="protein sequence ID" value="EEC50927.1"/>
    <property type="molecule type" value="Genomic_DNA"/>
</dbReference>
<gene>
    <name evidence="3" type="ORF">PHATRDRAFT_43726</name>
</gene>
<dbReference type="PaxDb" id="2850-Phatr43726"/>
<evidence type="ECO:0000256" key="1">
    <source>
        <dbReference type="SAM" id="MobiDB-lite"/>
    </source>
</evidence>
<dbReference type="GeneID" id="7197015"/>
<dbReference type="KEGG" id="pti:PHATRDRAFT_43726"/>
<protein>
    <submittedName>
        <fullName evidence="3">Uncharacterized protein</fullName>
    </submittedName>
</protein>
<organism evidence="3 4">
    <name type="scientific">Phaeodactylum tricornutum (strain CCAP 1055/1)</name>
    <dbReference type="NCBI Taxonomy" id="556484"/>
    <lineage>
        <taxon>Eukaryota</taxon>
        <taxon>Sar</taxon>
        <taxon>Stramenopiles</taxon>
        <taxon>Ochrophyta</taxon>
        <taxon>Bacillariophyta</taxon>
        <taxon>Bacillariophyceae</taxon>
        <taxon>Bacillariophycidae</taxon>
        <taxon>Naviculales</taxon>
        <taxon>Phaeodactylaceae</taxon>
        <taxon>Phaeodactylum</taxon>
    </lineage>
</organism>
<reference evidence="3 4" key="1">
    <citation type="journal article" date="2008" name="Nature">
        <title>The Phaeodactylum genome reveals the evolutionary history of diatom genomes.</title>
        <authorList>
            <person name="Bowler C."/>
            <person name="Allen A.E."/>
            <person name="Badger J.H."/>
            <person name="Grimwood J."/>
            <person name="Jabbari K."/>
            <person name="Kuo A."/>
            <person name="Maheswari U."/>
            <person name="Martens C."/>
            <person name="Maumus F."/>
            <person name="Otillar R.P."/>
            <person name="Rayko E."/>
            <person name="Salamov A."/>
            <person name="Vandepoele K."/>
            <person name="Beszteri B."/>
            <person name="Gruber A."/>
            <person name="Heijde M."/>
            <person name="Katinka M."/>
            <person name="Mock T."/>
            <person name="Valentin K."/>
            <person name="Verret F."/>
            <person name="Berges J.A."/>
            <person name="Brownlee C."/>
            <person name="Cadoret J.P."/>
            <person name="Chiovitti A."/>
            <person name="Choi C.J."/>
            <person name="Coesel S."/>
            <person name="De Martino A."/>
            <person name="Detter J.C."/>
            <person name="Durkin C."/>
            <person name="Falciatore A."/>
            <person name="Fournet J."/>
            <person name="Haruta M."/>
            <person name="Huysman M.J."/>
            <person name="Jenkins B.D."/>
            <person name="Jiroutova K."/>
            <person name="Jorgensen R.E."/>
            <person name="Joubert Y."/>
            <person name="Kaplan A."/>
            <person name="Kroger N."/>
            <person name="Kroth P.G."/>
            <person name="La Roche J."/>
            <person name="Lindquist E."/>
            <person name="Lommer M."/>
            <person name="Martin-Jezequel V."/>
            <person name="Lopez P.J."/>
            <person name="Lucas S."/>
            <person name="Mangogna M."/>
            <person name="McGinnis K."/>
            <person name="Medlin L.K."/>
            <person name="Montsant A."/>
            <person name="Oudot-Le Secq M.P."/>
            <person name="Napoli C."/>
            <person name="Obornik M."/>
            <person name="Parker M.S."/>
            <person name="Petit J.L."/>
            <person name="Porcel B.M."/>
            <person name="Poulsen N."/>
            <person name="Robison M."/>
            <person name="Rychlewski L."/>
            <person name="Rynearson T.A."/>
            <person name="Schmutz J."/>
            <person name="Shapiro H."/>
            <person name="Siaut M."/>
            <person name="Stanley M."/>
            <person name="Sussman M.R."/>
            <person name="Taylor A.R."/>
            <person name="Vardi A."/>
            <person name="von Dassow P."/>
            <person name="Vyverman W."/>
            <person name="Willis A."/>
            <person name="Wyrwicz L.S."/>
            <person name="Rokhsar D.S."/>
            <person name="Weissenbach J."/>
            <person name="Armbrust E.V."/>
            <person name="Green B.R."/>
            <person name="Van de Peer Y."/>
            <person name="Grigoriev I.V."/>
        </authorList>
    </citation>
    <scope>NUCLEOTIDE SEQUENCE [LARGE SCALE GENOMIC DNA]</scope>
    <source>
        <strain evidence="3 4">CCAP 1055/1</strain>
    </source>
</reference>